<dbReference type="GO" id="GO:0005634">
    <property type="term" value="C:nucleus"/>
    <property type="evidence" value="ECO:0007669"/>
    <property type="project" value="UniProtKB-SubCell"/>
</dbReference>
<dbReference type="FunFam" id="1.10.287.690:FF:000002">
    <property type="entry name" value="DNA polymerase zeta"/>
    <property type="match status" value="1"/>
</dbReference>
<dbReference type="InterPro" id="IPR043502">
    <property type="entry name" value="DNA/RNA_pol_sf"/>
</dbReference>
<feature type="region of interest" description="Disordered" evidence="21">
    <location>
        <begin position="417"/>
        <end position="622"/>
    </location>
</feature>
<evidence type="ECO:0000259" key="24">
    <source>
        <dbReference type="Pfam" id="PF14260"/>
    </source>
</evidence>
<keyword evidence="7 20" id="KW-0235">DNA replication</keyword>
<dbReference type="OrthoDB" id="2414538at2759"/>
<dbReference type="GO" id="GO:0006260">
    <property type="term" value="P:DNA replication"/>
    <property type="evidence" value="ECO:0007669"/>
    <property type="project" value="UniProtKB-KW"/>
</dbReference>
<dbReference type="GO" id="GO:0000724">
    <property type="term" value="P:double-strand break repair via homologous recombination"/>
    <property type="evidence" value="ECO:0007669"/>
    <property type="project" value="TreeGrafter"/>
</dbReference>
<accession>A0A060SGK8</accession>
<keyword evidence="16" id="KW-0234">DNA repair</keyword>
<evidence type="ECO:0000256" key="9">
    <source>
        <dbReference type="ARBA" id="ARBA00022763"/>
    </source>
</evidence>
<dbReference type="GO" id="GO:0016035">
    <property type="term" value="C:zeta DNA polymerase complex"/>
    <property type="evidence" value="ECO:0007669"/>
    <property type="project" value="InterPro"/>
</dbReference>
<feature type="compositionally biased region" description="Basic and acidic residues" evidence="21">
    <location>
        <begin position="417"/>
        <end position="428"/>
    </location>
</feature>
<sequence>MSPNSQPPSLRVRINQIDYTVAPPGLLDNSTLHRVPVIRIYGDTSLGVKTCVHIHQVYPYFFVEYLGKMHPETVNQHIAKLKHSLNHAIAISLKRNPQSPKSKFVRAIVLVKGVHFYGFHANYSPFLKVHIADPAFVNRAVTIMQSGTVMKTRFRVYESHISYLLQFLCDFGLYGCGWIDFGEVWQRGRDEHPEDAEQDPELAHALSAFKSSPYYRQTRMPLEVDAIAPHILNRQKLSARNLHHKLTIPAPPLPSEPLVLSVRELWEDERQRRLAKGLSPSPEVPKDLSANSRGPGGGWVAEARWWEEIRKRIERERGREVTPPRMSWERWVMTTFESIEALWEDQYKTWTPNAGDDAAGVGAASGERLEDKENPYHASAMTTAAKGEDREDVQDEDDEIDVDETMLSSQAMTQLMEREEAQWQKEVPEDREDDLDDFIIEEDDEENHVEDGPLPDLQSVVGDNDDRTDNPFQDDDGSVHSLTSSPSKSTNPFKAIWSRHHDFPSPNATPKKRPFSRVVSKDDFLADSFTRSPRSIFQPLPPANVEAFTPDDAPPAFPETEMPSTTEVEERPAKKRRLSPSSEDMTGSSSNSHTTSSCLSQPSSSSKRSNTKVETPTPIQSASPLYHGRNVYIYATAPPTSAELVESTDIVGIPSKVYRDPYYSREGDAPERPREYAGLVFHLKGGEGIAALEDWENNSGVRSMTSHLPGRLVPMGIRGWEYASAPPSVKQVRNWLREQALPRDPQPARAKDSSQIDGPTQLNPYGLKSTLAPRSEKVKREKQNMSVFAMELFGKDAVFGHVEHGVYPGSDIAAPSRGDHVPDPGEDEAVAVFYALHSSDQESGGNESTFTCESGVIAVGTDQLNPRRLRAAKVEFVDNELDLINRLIDIVLELDPDILSGWEVQASSWGYLTVRGRSYGLDLGEQISRAPGRHMGGGSDQWGMKTTSTFKVTGRHVLNVWRIMRSEHTFSIYTFENVVFQILRRRTPWYRPQTLSDWYYSSVPEHVDRLLRHYARRTAMVLEILDVAEVVTKNAEFARVFGVDFFSVLSRGSQFKVESFMFRIAKPESFVLLSPSKQDVGKQNAAECMPLIMEPLSAFYNSPLVVLDFQSLYPSIMIAYNYCYSTCLGRITDFKGQCKFGVTDLRQPAGLLATLQDHIHVAPNGIMYVKETVRKGLLGRMLTELLDTRVMVKQALKGARDDKALRRILDARQLGLKYIANVTYGYTSATYSGRMPAVEIADSIVQSGRETLEKAIRVINSTKKWGAKVVYGDTDSLFIYLPDKTKEQAFRIGQDMADTITSMNPAPIKLKFEKVYLPCVLMAKKRYVGFKFENPDDKEPAFDAKGIETVRRDGIPAQQKMTETCLKILFRTQDLSQVKDYCCRTWSRILENKVSIQDFIFAKEVKMGTYSDRVPPPPGVTVAARRMLEDPNDEPQYGERIPYVIIRGDPGSRLVDRAVDPHELFRDSHKRLDAHYYISRVLIPPLERIFNLVGADVRSWFDEMPKNLRADHPDVTLSPRKHKKSAMLANAVKIDDHFTSSRCLICGALTPEVLCDVCRADHAVTISELLSRVQSTERRLKDVHSVCGSCCGTAPAEPVQCESLDCPWLYERKKLENKADALTTVYELIEEVEKEWYDARGYDFDDDTQDGNVMVVA</sequence>
<evidence type="ECO:0000259" key="25">
    <source>
        <dbReference type="Pfam" id="PF24055"/>
    </source>
</evidence>
<evidence type="ECO:0000256" key="21">
    <source>
        <dbReference type="SAM" id="MobiDB-lite"/>
    </source>
</evidence>
<keyword evidence="9" id="KW-0227">DNA damage</keyword>
<evidence type="ECO:0000256" key="1">
    <source>
        <dbReference type="ARBA" id="ARBA00001966"/>
    </source>
</evidence>
<dbReference type="EC" id="2.7.7.7" evidence="20"/>
<dbReference type="Gene3D" id="3.30.342.10">
    <property type="entry name" value="DNA Polymerase, chain B, domain 1"/>
    <property type="match status" value="1"/>
</dbReference>
<dbReference type="Pfam" id="PF24055">
    <property type="entry name" value="POL3_N"/>
    <property type="match status" value="1"/>
</dbReference>
<evidence type="ECO:0000313" key="27">
    <source>
        <dbReference type="EMBL" id="CDO71563.1"/>
    </source>
</evidence>
<dbReference type="SMART" id="SM00486">
    <property type="entry name" value="POLBc"/>
    <property type="match status" value="1"/>
</dbReference>
<evidence type="ECO:0000256" key="10">
    <source>
        <dbReference type="ARBA" id="ARBA00022771"/>
    </source>
</evidence>
<dbReference type="EMBL" id="CCBP010000103">
    <property type="protein sequence ID" value="CDO71563.1"/>
    <property type="molecule type" value="Genomic_DNA"/>
</dbReference>
<evidence type="ECO:0000259" key="23">
    <source>
        <dbReference type="Pfam" id="PF03104"/>
    </source>
</evidence>
<dbReference type="InterPro" id="IPR056447">
    <property type="entry name" value="REV3_N"/>
</dbReference>
<evidence type="ECO:0000256" key="17">
    <source>
        <dbReference type="ARBA" id="ARBA00023242"/>
    </source>
</evidence>
<feature type="domain" description="DNA polymerase zeta catalytic subunit N-terminal" evidence="26">
    <location>
        <begin position="10"/>
        <end position="55"/>
    </location>
</feature>
<dbReference type="HOGENOM" id="CLU_000203_3_1_1"/>
<dbReference type="GO" id="GO:0003677">
    <property type="term" value="F:DNA binding"/>
    <property type="evidence" value="ECO:0007669"/>
    <property type="project" value="UniProtKB-KW"/>
</dbReference>
<dbReference type="GO" id="GO:0000166">
    <property type="term" value="F:nucleotide binding"/>
    <property type="evidence" value="ECO:0007669"/>
    <property type="project" value="InterPro"/>
</dbReference>
<feature type="compositionally biased region" description="Polar residues" evidence="21">
    <location>
        <begin position="480"/>
        <end position="492"/>
    </location>
</feature>
<dbReference type="PRINTS" id="PR00106">
    <property type="entry name" value="DNAPOLB"/>
</dbReference>
<dbReference type="PANTHER" id="PTHR45812">
    <property type="entry name" value="DNA POLYMERASE ZETA CATALYTIC SUBUNIT"/>
    <property type="match status" value="1"/>
</dbReference>
<dbReference type="SUPFAM" id="SSF53098">
    <property type="entry name" value="Ribonuclease H-like"/>
    <property type="match status" value="1"/>
</dbReference>
<dbReference type="PROSITE" id="PS00116">
    <property type="entry name" value="DNA_POLYMERASE_B"/>
    <property type="match status" value="1"/>
</dbReference>
<dbReference type="Pfam" id="PF03104">
    <property type="entry name" value="DNA_pol_B_exo1"/>
    <property type="match status" value="1"/>
</dbReference>
<comment type="subcellular location">
    <subcellularLocation>
        <location evidence="2 20">Nucleus</location>
    </subcellularLocation>
</comment>
<dbReference type="Gene3D" id="1.10.287.690">
    <property type="entry name" value="Helix hairpin bin"/>
    <property type="match status" value="1"/>
</dbReference>
<comment type="subunit">
    <text evidence="19">Forms DNA polymerase zeta with REV7.</text>
</comment>
<feature type="compositionally biased region" description="Acidic residues" evidence="21">
    <location>
        <begin position="429"/>
        <end position="448"/>
    </location>
</feature>
<keyword evidence="8 20" id="KW-0479">Metal-binding</keyword>
<dbReference type="InterPro" id="IPR017964">
    <property type="entry name" value="DNA-dir_DNA_pol_B_CS"/>
</dbReference>
<dbReference type="InterPro" id="IPR006134">
    <property type="entry name" value="DNA-dir_DNA_pol_B_multi_dom"/>
</dbReference>
<evidence type="ECO:0000256" key="4">
    <source>
        <dbReference type="ARBA" id="ARBA00022485"/>
    </source>
</evidence>
<evidence type="ECO:0000256" key="14">
    <source>
        <dbReference type="ARBA" id="ARBA00023014"/>
    </source>
</evidence>
<comment type="similarity">
    <text evidence="3 20">Belongs to the DNA polymerase type-B family.</text>
</comment>
<dbReference type="InterPro" id="IPR056435">
    <property type="entry name" value="DPOD/Z_N"/>
</dbReference>
<dbReference type="Gene3D" id="3.30.420.10">
    <property type="entry name" value="Ribonuclease H-like superfamily/Ribonuclease H"/>
    <property type="match status" value="1"/>
</dbReference>
<feature type="domain" description="DNA-directed DNA polymerase family B multifunctional" evidence="22">
    <location>
        <begin position="1045"/>
        <end position="1491"/>
    </location>
</feature>
<evidence type="ECO:0000256" key="7">
    <source>
        <dbReference type="ARBA" id="ARBA00022705"/>
    </source>
</evidence>
<evidence type="ECO:0000256" key="6">
    <source>
        <dbReference type="ARBA" id="ARBA00022695"/>
    </source>
</evidence>
<dbReference type="InterPro" id="IPR023211">
    <property type="entry name" value="DNA_pol_palm_dom_sf"/>
</dbReference>
<keyword evidence="6 20" id="KW-0548">Nucleotidyltransferase</keyword>
<evidence type="ECO:0000256" key="18">
    <source>
        <dbReference type="ARBA" id="ARBA00049244"/>
    </source>
</evidence>
<evidence type="ECO:0000256" key="3">
    <source>
        <dbReference type="ARBA" id="ARBA00005755"/>
    </source>
</evidence>
<dbReference type="STRING" id="5643.A0A060SGK8"/>
<dbReference type="Pfam" id="PF14260">
    <property type="entry name" value="zf-C4pol"/>
    <property type="match status" value="1"/>
</dbReference>
<feature type="compositionally biased region" description="Low complexity" evidence="21">
    <location>
        <begin position="586"/>
        <end position="608"/>
    </location>
</feature>
<comment type="cofactor">
    <cofactor evidence="1 20">
        <name>[4Fe-4S] cluster</name>
        <dbReference type="ChEBI" id="CHEBI:49883"/>
    </cofactor>
</comment>
<evidence type="ECO:0000256" key="11">
    <source>
        <dbReference type="ARBA" id="ARBA00022833"/>
    </source>
</evidence>
<dbReference type="InterPro" id="IPR036397">
    <property type="entry name" value="RNaseH_sf"/>
</dbReference>
<comment type="caution">
    <text evidence="27">The sequence shown here is derived from an EMBL/GenBank/DDBJ whole genome shotgun (WGS) entry which is preliminary data.</text>
</comment>
<dbReference type="FunFam" id="3.30.420.10:FF:000024">
    <property type="entry name" value="DNA polymerase zeta catalytic subunit"/>
    <property type="match status" value="1"/>
</dbReference>
<dbReference type="GO" id="GO:0051539">
    <property type="term" value="F:4 iron, 4 sulfur cluster binding"/>
    <property type="evidence" value="ECO:0007669"/>
    <property type="project" value="UniProtKB-KW"/>
</dbReference>
<dbReference type="Gene3D" id="1.10.132.60">
    <property type="entry name" value="DNA polymerase family B, C-terminal domain"/>
    <property type="match status" value="1"/>
</dbReference>
<keyword evidence="11 20" id="KW-0862">Zinc</keyword>
<dbReference type="SUPFAM" id="SSF56672">
    <property type="entry name" value="DNA/RNA polymerases"/>
    <property type="match status" value="1"/>
</dbReference>
<dbReference type="InterPro" id="IPR042087">
    <property type="entry name" value="DNA_pol_B_thumb"/>
</dbReference>
<dbReference type="PANTHER" id="PTHR45812:SF1">
    <property type="entry name" value="DNA POLYMERASE ZETA CATALYTIC SUBUNIT"/>
    <property type="match status" value="1"/>
</dbReference>
<evidence type="ECO:0000256" key="5">
    <source>
        <dbReference type="ARBA" id="ARBA00022679"/>
    </source>
</evidence>
<feature type="region of interest" description="Disordered" evidence="21">
    <location>
        <begin position="273"/>
        <end position="295"/>
    </location>
</feature>
<dbReference type="GO" id="GO:0042276">
    <property type="term" value="P:error-prone translesion synthesis"/>
    <property type="evidence" value="ECO:0007669"/>
    <property type="project" value="TreeGrafter"/>
</dbReference>
<name>A0A060SGK8_PYCCI</name>
<reference evidence="27" key="1">
    <citation type="submission" date="2014-01" db="EMBL/GenBank/DDBJ databases">
        <title>The genome of the white-rot fungus Pycnoporus cinnabarinus: a basidiomycete model with a versatile arsenal for lignocellulosic biomass breakdown.</title>
        <authorList>
            <person name="Levasseur A."/>
            <person name="Lomascolo A."/>
            <person name="Ruiz-Duenas F.J."/>
            <person name="Uzan E."/>
            <person name="Piumi F."/>
            <person name="Kues U."/>
            <person name="Ram A.F.J."/>
            <person name="Murat C."/>
            <person name="Haon M."/>
            <person name="Benoit I."/>
            <person name="Arfi Y."/>
            <person name="Chevret D."/>
            <person name="Drula E."/>
            <person name="Kwon M.J."/>
            <person name="Gouret P."/>
            <person name="Lesage-Meessen L."/>
            <person name="Lombard V."/>
            <person name="Mariette J."/>
            <person name="Noirot C."/>
            <person name="Park J."/>
            <person name="Patyshakuliyeva A."/>
            <person name="Wieneger R.A.B."/>
            <person name="Wosten H.A.B."/>
            <person name="Martin F."/>
            <person name="Coutinho P.M."/>
            <person name="de Vries R."/>
            <person name="Martinez A.T."/>
            <person name="Klopp C."/>
            <person name="Pontarotti P."/>
            <person name="Henrissat B."/>
            <person name="Record E."/>
        </authorList>
    </citation>
    <scope>NUCLEOTIDE SEQUENCE [LARGE SCALE GENOMIC DNA]</scope>
    <source>
        <strain evidence="27">BRFM137</strain>
    </source>
</reference>
<keyword evidence="12 20" id="KW-0239">DNA-directed DNA polymerase</keyword>
<keyword evidence="28" id="KW-1185">Reference proteome</keyword>
<gene>
    <name evidence="27" type="ORF">BN946_scf184911.g33</name>
</gene>
<dbReference type="GO" id="GO:0008270">
    <property type="term" value="F:zinc ion binding"/>
    <property type="evidence" value="ECO:0007669"/>
    <property type="project" value="UniProtKB-KW"/>
</dbReference>
<keyword evidence="4 20" id="KW-0004">4Fe-4S</keyword>
<dbReference type="OMA" id="GRNKMGF"/>
<evidence type="ECO:0000256" key="13">
    <source>
        <dbReference type="ARBA" id="ARBA00023004"/>
    </source>
</evidence>
<keyword evidence="5 20" id="KW-0808">Transferase</keyword>
<evidence type="ECO:0000259" key="26">
    <source>
        <dbReference type="Pfam" id="PF24065"/>
    </source>
</evidence>
<organism evidence="27 28">
    <name type="scientific">Pycnoporus cinnabarinus</name>
    <name type="common">Cinnabar-red polypore</name>
    <name type="synonym">Trametes cinnabarina</name>
    <dbReference type="NCBI Taxonomy" id="5643"/>
    <lineage>
        <taxon>Eukaryota</taxon>
        <taxon>Fungi</taxon>
        <taxon>Dikarya</taxon>
        <taxon>Basidiomycota</taxon>
        <taxon>Agaricomycotina</taxon>
        <taxon>Agaricomycetes</taxon>
        <taxon>Polyporales</taxon>
        <taxon>Polyporaceae</taxon>
        <taxon>Trametes</taxon>
    </lineage>
</organism>
<proteinExistence type="inferred from homology"/>
<keyword evidence="10 20" id="KW-0863">Zinc-finger</keyword>
<dbReference type="Gene3D" id="3.90.1600.10">
    <property type="entry name" value="Palm domain of DNA polymerase"/>
    <property type="match status" value="1"/>
</dbReference>
<dbReference type="InterPro" id="IPR012337">
    <property type="entry name" value="RNaseH-like_sf"/>
</dbReference>
<evidence type="ECO:0000256" key="15">
    <source>
        <dbReference type="ARBA" id="ARBA00023125"/>
    </source>
</evidence>
<dbReference type="Pfam" id="PF00136">
    <property type="entry name" value="DNA_pol_B"/>
    <property type="match status" value="1"/>
</dbReference>
<dbReference type="InterPro" id="IPR006133">
    <property type="entry name" value="DNA-dir_DNA_pol_B_exonuc"/>
</dbReference>
<feature type="region of interest" description="Disordered" evidence="21">
    <location>
        <begin position="358"/>
        <end position="398"/>
    </location>
</feature>
<feature type="compositionally biased region" description="Polar residues" evidence="21">
    <location>
        <begin position="612"/>
        <end position="622"/>
    </location>
</feature>
<keyword evidence="17 20" id="KW-0539">Nucleus</keyword>
<dbReference type="CDD" id="cd05778">
    <property type="entry name" value="DNA_polB_zeta_exo"/>
    <property type="match status" value="1"/>
</dbReference>
<keyword evidence="14 20" id="KW-0411">Iron-sulfur</keyword>
<evidence type="ECO:0000256" key="8">
    <source>
        <dbReference type="ARBA" id="ARBA00022723"/>
    </source>
</evidence>
<dbReference type="Pfam" id="PF24065">
    <property type="entry name" value="REV3_N"/>
    <property type="match status" value="1"/>
</dbReference>
<evidence type="ECO:0000256" key="19">
    <source>
        <dbReference type="ARBA" id="ARBA00066055"/>
    </source>
</evidence>
<comment type="catalytic activity">
    <reaction evidence="18 20">
        <text>DNA(n) + a 2'-deoxyribonucleoside 5'-triphosphate = DNA(n+1) + diphosphate</text>
        <dbReference type="Rhea" id="RHEA:22508"/>
        <dbReference type="Rhea" id="RHEA-COMP:17339"/>
        <dbReference type="Rhea" id="RHEA-COMP:17340"/>
        <dbReference type="ChEBI" id="CHEBI:33019"/>
        <dbReference type="ChEBI" id="CHEBI:61560"/>
        <dbReference type="ChEBI" id="CHEBI:173112"/>
        <dbReference type="EC" id="2.7.7.7"/>
    </reaction>
</comment>
<keyword evidence="13 20" id="KW-0408">Iron</keyword>
<evidence type="ECO:0000313" key="28">
    <source>
        <dbReference type="Proteomes" id="UP000029665"/>
    </source>
</evidence>
<evidence type="ECO:0000256" key="20">
    <source>
        <dbReference type="RuleBase" id="RU000442"/>
    </source>
</evidence>
<evidence type="ECO:0000259" key="22">
    <source>
        <dbReference type="Pfam" id="PF00136"/>
    </source>
</evidence>
<evidence type="ECO:0000256" key="16">
    <source>
        <dbReference type="ARBA" id="ARBA00023204"/>
    </source>
</evidence>
<evidence type="ECO:0000256" key="12">
    <source>
        <dbReference type="ARBA" id="ARBA00022932"/>
    </source>
</evidence>
<feature type="region of interest" description="Disordered" evidence="21">
    <location>
        <begin position="740"/>
        <end position="768"/>
    </location>
</feature>
<dbReference type="GO" id="GO:0003887">
    <property type="term" value="F:DNA-directed DNA polymerase activity"/>
    <property type="evidence" value="ECO:0007669"/>
    <property type="project" value="UniProtKB-KW"/>
</dbReference>
<keyword evidence="15 20" id="KW-0238">DNA-binding</keyword>
<dbReference type="InterPro" id="IPR030559">
    <property type="entry name" value="PolZ_Rev3"/>
</dbReference>
<dbReference type="InterPro" id="IPR006172">
    <property type="entry name" value="DNA-dir_DNA_pol_B"/>
</dbReference>
<dbReference type="CDD" id="cd05534">
    <property type="entry name" value="POLBc_zeta"/>
    <property type="match status" value="1"/>
</dbReference>
<dbReference type="Proteomes" id="UP000029665">
    <property type="component" value="Unassembled WGS sequence"/>
</dbReference>
<dbReference type="InterPro" id="IPR025687">
    <property type="entry name" value="Znf-C4pol"/>
</dbReference>
<evidence type="ECO:0000256" key="2">
    <source>
        <dbReference type="ARBA" id="ARBA00004123"/>
    </source>
</evidence>
<dbReference type="FunFam" id="1.10.132.60:FF:000007">
    <property type="entry name" value="DNA polymerase"/>
    <property type="match status" value="1"/>
</dbReference>
<protein>
    <recommendedName>
        <fullName evidence="20">DNA polymerase</fullName>
        <ecNumber evidence="20">2.7.7.7</ecNumber>
    </recommendedName>
</protein>
<feature type="domain" description="DNA-directed DNA polymerase family B exonuclease" evidence="23">
    <location>
        <begin position="811"/>
        <end position="977"/>
    </location>
</feature>
<feature type="domain" description="DNA polymerase delta/zeta catalytic subunit N-terminal" evidence="25">
    <location>
        <begin position="56"/>
        <end position="137"/>
    </location>
</feature>
<feature type="domain" description="C4-type zinc-finger of DNA polymerase delta" evidence="24">
    <location>
        <begin position="1543"/>
        <end position="1612"/>
    </location>
</feature>